<proteinExistence type="predicted"/>
<comment type="caution">
    <text evidence="1">The sequence shown here is derived from an EMBL/GenBank/DDBJ whole genome shotgun (WGS) entry which is preliminary data.</text>
</comment>
<dbReference type="EMBL" id="MU273661">
    <property type="protein sequence ID" value="KAI0029690.1"/>
    <property type="molecule type" value="Genomic_DNA"/>
</dbReference>
<accession>A0ACB8QDM2</accession>
<sequence length="454" mass="48610">MPQATRSARGGAQPLRRTVIRAEGSVVLNDDRRDSRQAPLNARRGVGPTRNPTRIPSVTNRQATTRAHTVQTTVRPTRSTHPAATQTGVTRPGPSAQAPQPSTARTQSARVTRSQTSAQAAAATSQTTQTTAARAPTTRALSTRSQTARSASTVTAPTPPTPILEQTPPDTIHTPLVDPIPSDPPATSTPPSVSEPPLRGPWTIRRIDTIPSTPASTTHSPAPRAAAFTKSPIVAEIDRSGSFLFGDAGAPIAVTPSYVVNDREPVLPPMFVDPNFQPSPLSQRYSRTPQAQASTSIVHMENADLNIANTDPFSSSSVPSSFSAGPASGAVSAQAVSSASKKPRDKGKAKAKDSGHKERGSSPPVSDLAPNLKRSFDEDTPKFAWSFDAVAHDILQTTTADDVLRQMGIADQQKHLDEFLKQAEMWQGEEWSDYRMRENWVPPDWHSSIGSHPR</sequence>
<protein>
    <submittedName>
        <fullName evidence="1">Uncharacterized protein</fullName>
    </submittedName>
</protein>
<name>A0ACB8QDM2_9AGAM</name>
<reference evidence="1" key="2">
    <citation type="journal article" date="2022" name="New Phytol.">
        <title>Evolutionary transition to the ectomycorrhizal habit in the genomes of a hyperdiverse lineage of mushroom-forming fungi.</title>
        <authorList>
            <person name="Looney B."/>
            <person name="Miyauchi S."/>
            <person name="Morin E."/>
            <person name="Drula E."/>
            <person name="Courty P.E."/>
            <person name="Kohler A."/>
            <person name="Kuo A."/>
            <person name="LaButti K."/>
            <person name="Pangilinan J."/>
            <person name="Lipzen A."/>
            <person name="Riley R."/>
            <person name="Andreopoulos W."/>
            <person name="He G."/>
            <person name="Johnson J."/>
            <person name="Nolan M."/>
            <person name="Tritt A."/>
            <person name="Barry K.W."/>
            <person name="Grigoriev I.V."/>
            <person name="Nagy L.G."/>
            <person name="Hibbett D."/>
            <person name="Henrissat B."/>
            <person name="Matheny P.B."/>
            <person name="Labbe J."/>
            <person name="Martin F.M."/>
        </authorList>
    </citation>
    <scope>NUCLEOTIDE SEQUENCE</scope>
    <source>
        <strain evidence="1">EC-137</strain>
    </source>
</reference>
<reference evidence="1" key="1">
    <citation type="submission" date="2021-02" db="EMBL/GenBank/DDBJ databases">
        <authorList>
            <consortium name="DOE Joint Genome Institute"/>
            <person name="Ahrendt S."/>
            <person name="Looney B.P."/>
            <person name="Miyauchi S."/>
            <person name="Morin E."/>
            <person name="Drula E."/>
            <person name="Courty P.E."/>
            <person name="Chicoki N."/>
            <person name="Fauchery L."/>
            <person name="Kohler A."/>
            <person name="Kuo A."/>
            <person name="Labutti K."/>
            <person name="Pangilinan J."/>
            <person name="Lipzen A."/>
            <person name="Riley R."/>
            <person name="Andreopoulos W."/>
            <person name="He G."/>
            <person name="Johnson J."/>
            <person name="Barry K.W."/>
            <person name="Grigoriev I.V."/>
            <person name="Nagy L."/>
            <person name="Hibbett D."/>
            <person name="Henrissat B."/>
            <person name="Matheny P.B."/>
            <person name="Labbe J."/>
            <person name="Martin F."/>
        </authorList>
    </citation>
    <scope>NUCLEOTIDE SEQUENCE</scope>
    <source>
        <strain evidence="1">EC-137</strain>
    </source>
</reference>
<keyword evidence="2" id="KW-1185">Reference proteome</keyword>
<evidence type="ECO:0000313" key="2">
    <source>
        <dbReference type="Proteomes" id="UP000814128"/>
    </source>
</evidence>
<gene>
    <name evidence="1" type="ORF">K488DRAFT_88473</name>
</gene>
<organism evidence="1 2">
    <name type="scientific">Vararia minispora EC-137</name>
    <dbReference type="NCBI Taxonomy" id="1314806"/>
    <lineage>
        <taxon>Eukaryota</taxon>
        <taxon>Fungi</taxon>
        <taxon>Dikarya</taxon>
        <taxon>Basidiomycota</taxon>
        <taxon>Agaricomycotina</taxon>
        <taxon>Agaricomycetes</taxon>
        <taxon>Russulales</taxon>
        <taxon>Lachnocladiaceae</taxon>
        <taxon>Vararia</taxon>
    </lineage>
</organism>
<evidence type="ECO:0000313" key="1">
    <source>
        <dbReference type="EMBL" id="KAI0029690.1"/>
    </source>
</evidence>
<dbReference type="Proteomes" id="UP000814128">
    <property type="component" value="Unassembled WGS sequence"/>
</dbReference>